<reference evidence="1 2" key="1">
    <citation type="submission" date="2018-02" db="EMBL/GenBank/DDBJ databases">
        <title>Draft genome of wild Prunus yedoensis var. nudiflora.</title>
        <authorList>
            <person name="Baek S."/>
            <person name="Kim J.-H."/>
            <person name="Choi K."/>
            <person name="Kim G.-B."/>
            <person name="Cho A."/>
            <person name="Jang H."/>
            <person name="Shin C.-H."/>
            <person name="Yu H.-J."/>
            <person name="Mun J.-H."/>
        </authorList>
    </citation>
    <scope>NUCLEOTIDE SEQUENCE [LARGE SCALE GENOMIC DNA]</scope>
    <source>
        <strain evidence="2">cv. Jeju island</strain>
        <tissue evidence="1">Leaf</tissue>
    </source>
</reference>
<accession>A0A314YXN7</accession>
<dbReference type="EMBL" id="PJQY01000409">
    <property type="protein sequence ID" value="PQQ11199.1"/>
    <property type="molecule type" value="Genomic_DNA"/>
</dbReference>
<keyword evidence="2" id="KW-1185">Reference proteome</keyword>
<sequence length="124" mass="13363">MLQGNEFRHGGAEDEHRHWGAEGDIKLACCKAMCLGMGVPKARGAEGELRHCSAEGHTKLACCKAMRLGTGVPNVSLGTEVSKVKGCQRQHKACMFQGHVLGHRGAEGEKIPNATQSLHVWFSD</sequence>
<name>A0A314YXN7_PRUYE</name>
<evidence type="ECO:0000313" key="2">
    <source>
        <dbReference type="Proteomes" id="UP000250321"/>
    </source>
</evidence>
<evidence type="ECO:0000313" key="1">
    <source>
        <dbReference type="EMBL" id="PQQ11199.1"/>
    </source>
</evidence>
<protein>
    <submittedName>
        <fullName evidence="1">Uncharacterized protein</fullName>
    </submittedName>
</protein>
<gene>
    <name evidence="1" type="ORF">Pyn_13970</name>
</gene>
<organism evidence="1 2">
    <name type="scientific">Prunus yedoensis var. nudiflora</name>
    <dbReference type="NCBI Taxonomy" id="2094558"/>
    <lineage>
        <taxon>Eukaryota</taxon>
        <taxon>Viridiplantae</taxon>
        <taxon>Streptophyta</taxon>
        <taxon>Embryophyta</taxon>
        <taxon>Tracheophyta</taxon>
        <taxon>Spermatophyta</taxon>
        <taxon>Magnoliopsida</taxon>
        <taxon>eudicotyledons</taxon>
        <taxon>Gunneridae</taxon>
        <taxon>Pentapetalae</taxon>
        <taxon>rosids</taxon>
        <taxon>fabids</taxon>
        <taxon>Rosales</taxon>
        <taxon>Rosaceae</taxon>
        <taxon>Amygdaloideae</taxon>
        <taxon>Amygdaleae</taxon>
        <taxon>Prunus</taxon>
    </lineage>
</organism>
<comment type="caution">
    <text evidence="1">The sequence shown here is derived from an EMBL/GenBank/DDBJ whole genome shotgun (WGS) entry which is preliminary data.</text>
</comment>
<proteinExistence type="predicted"/>
<dbReference type="AlphaFoldDB" id="A0A314YXN7"/>
<dbReference type="Proteomes" id="UP000250321">
    <property type="component" value="Unassembled WGS sequence"/>
</dbReference>